<feature type="signal peptide" evidence="5">
    <location>
        <begin position="1"/>
        <end position="22"/>
    </location>
</feature>
<feature type="compositionally biased region" description="Low complexity" evidence="4">
    <location>
        <begin position="373"/>
        <end position="395"/>
    </location>
</feature>
<feature type="region of interest" description="Disordered" evidence="4">
    <location>
        <begin position="355"/>
        <end position="400"/>
    </location>
</feature>
<dbReference type="OMA" id="HYEESTL"/>
<dbReference type="GO" id="GO:0005886">
    <property type="term" value="C:plasma membrane"/>
    <property type="evidence" value="ECO:0007669"/>
    <property type="project" value="TreeGrafter"/>
</dbReference>
<organism evidence="7 8">
    <name type="scientific">Sphenodon punctatus</name>
    <name type="common">Tuatara</name>
    <name type="synonym">Hatteria punctata</name>
    <dbReference type="NCBI Taxonomy" id="8508"/>
    <lineage>
        <taxon>Eukaryota</taxon>
        <taxon>Metazoa</taxon>
        <taxon>Chordata</taxon>
        <taxon>Craniata</taxon>
        <taxon>Vertebrata</taxon>
        <taxon>Euteleostomi</taxon>
        <taxon>Lepidosauria</taxon>
        <taxon>Sphenodontia</taxon>
        <taxon>Sphenodontidae</taxon>
        <taxon>Sphenodon</taxon>
    </lineage>
</organism>
<dbReference type="GO" id="GO:0007616">
    <property type="term" value="P:long-term memory"/>
    <property type="evidence" value="ECO:0007669"/>
    <property type="project" value="TreeGrafter"/>
</dbReference>
<dbReference type="Pfam" id="PF13855">
    <property type="entry name" value="LRR_8"/>
    <property type="match status" value="2"/>
</dbReference>
<evidence type="ECO:0000256" key="5">
    <source>
        <dbReference type="SAM" id="SignalP"/>
    </source>
</evidence>
<feature type="compositionally biased region" description="Pro residues" evidence="4">
    <location>
        <begin position="359"/>
        <end position="372"/>
    </location>
</feature>
<dbReference type="InterPro" id="IPR032675">
    <property type="entry name" value="LRR_dom_sf"/>
</dbReference>
<dbReference type="PANTHER" id="PTHR24366">
    <property type="entry name" value="IG(IMMUNOGLOBULIN) AND LRR(LEUCINE RICH REPEAT) DOMAINS"/>
    <property type="match status" value="1"/>
</dbReference>
<dbReference type="Ensembl" id="ENSSPUT00000007769.1">
    <property type="protein sequence ID" value="ENSSPUP00000007289.1"/>
    <property type="gene ID" value="ENSSPUG00000005648.1"/>
</dbReference>
<sequence length="445" mass="46759">MQCPPAPHLTLLALLCLAGALGAEEPCEKEMNKIKDLLQVSCIGQGLSTVPLALPKDTGILLLGANQLAHVSTASFGHLPILAELDLSSNGLASLETKHPLPTLQELILTHNALAALPALQGLPSLTRLALGNNSLSQLPLGAFAAVRRLRYLELEGNQLRTLPVGTLAGLPDLRELDLSYNVLEVLPVGLLYELGVLETLRLDRNQLQNLPDGFFPDGHDLAYVFLAQNPWRCDCRIVPLRTWLENNEASIYRRERGAGGEETTENDPESVVCQGGAGAERGRPVLAFQPACRDAGDADAGGDEETAASTITGAGIWGLTVPASGATRFADSVVPGPTGLTPFVSTTSAASTTAPFVPTAPSPSTTPPPASTVPSTTTPLAATAAPRPPSLTTLVPPASTTPRLPAVPMYCPLRLPPPHNGHPSLHLLPCLLLLLLPPLQLLLH</sequence>
<evidence type="ECO:0000313" key="7">
    <source>
        <dbReference type="Ensembl" id="ENSSPUP00000007289.1"/>
    </source>
</evidence>
<reference evidence="7" key="1">
    <citation type="submission" date="2025-08" db="UniProtKB">
        <authorList>
            <consortium name="Ensembl"/>
        </authorList>
    </citation>
    <scope>IDENTIFICATION</scope>
</reference>
<reference evidence="7" key="2">
    <citation type="submission" date="2025-09" db="UniProtKB">
        <authorList>
            <consortium name="Ensembl"/>
        </authorList>
    </citation>
    <scope>IDENTIFICATION</scope>
</reference>
<evidence type="ECO:0000256" key="4">
    <source>
        <dbReference type="SAM" id="MobiDB-lite"/>
    </source>
</evidence>
<evidence type="ECO:0000256" key="1">
    <source>
        <dbReference type="ARBA" id="ARBA00022614"/>
    </source>
</evidence>
<dbReference type="PRINTS" id="PR00019">
    <property type="entry name" value="LEURICHRPT"/>
</dbReference>
<evidence type="ECO:0000256" key="3">
    <source>
        <dbReference type="ARBA" id="ARBA00022737"/>
    </source>
</evidence>
<dbReference type="Gene3D" id="3.80.10.10">
    <property type="entry name" value="Ribonuclease Inhibitor"/>
    <property type="match status" value="1"/>
</dbReference>
<dbReference type="InterPro" id="IPR003591">
    <property type="entry name" value="Leu-rich_rpt_typical-subtyp"/>
</dbReference>
<evidence type="ECO:0000259" key="6">
    <source>
        <dbReference type="SMART" id="SM00082"/>
    </source>
</evidence>
<dbReference type="InterPro" id="IPR001611">
    <property type="entry name" value="Leu-rich_rpt"/>
</dbReference>
<dbReference type="SMART" id="SM00369">
    <property type="entry name" value="LRR_TYP"/>
    <property type="match status" value="6"/>
</dbReference>
<keyword evidence="8" id="KW-1185">Reference proteome</keyword>
<name>A0A8D0GKK6_SPHPU</name>
<dbReference type="Proteomes" id="UP000694392">
    <property type="component" value="Unplaced"/>
</dbReference>
<evidence type="ECO:0000313" key="8">
    <source>
        <dbReference type="Proteomes" id="UP000694392"/>
    </source>
</evidence>
<feature type="chain" id="PRO_5033992981" description="LRRCT domain-containing protein" evidence="5">
    <location>
        <begin position="23"/>
        <end position="445"/>
    </location>
</feature>
<dbReference type="SMART" id="SM00364">
    <property type="entry name" value="LRR_BAC"/>
    <property type="match status" value="5"/>
</dbReference>
<dbReference type="GeneTree" id="ENSGT00940000163073"/>
<keyword evidence="3" id="KW-0677">Repeat</keyword>
<evidence type="ECO:0000256" key="2">
    <source>
        <dbReference type="ARBA" id="ARBA00022729"/>
    </source>
</evidence>
<dbReference type="SMART" id="SM00082">
    <property type="entry name" value="LRRCT"/>
    <property type="match status" value="1"/>
</dbReference>
<dbReference type="SUPFAM" id="SSF52058">
    <property type="entry name" value="L domain-like"/>
    <property type="match status" value="1"/>
</dbReference>
<dbReference type="AlphaFoldDB" id="A0A8D0GKK6"/>
<keyword evidence="1" id="KW-0433">Leucine-rich repeat</keyword>
<proteinExistence type="predicted"/>
<protein>
    <recommendedName>
        <fullName evidence="6">LRRCT domain-containing protein</fullName>
    </recommendedName>
</protein>
<keyword evidence="2 5" id="KW-0732">Signal</keyword>
<dbReference type="PROSITE" id="PS51450">
    <property type="entry name" value="LRR"/>
    <property type="match status" value="2"/>
</dbReference>
<dbReference type="InterPro" id="IPR000483">
    <property type="entry name" value="Cys-rich_flank_reg_C"/>
</dbReference>
<feature type="domain" description="LRRCT" evidence="6">
    <location>
        <begin position="230"/>
        <end position="294"/>
    </location>
</feature>
<accession>A0A8D0GKK6</accession>
<dbReference type="PANTHER" id="PTHR24366:SF158">
    <property type="entry name" value="PLATELET GLYCOPROTEIN IB ALPHA CHAIN-LIKE-RELATED"/>
    <property type="match status" value="1"/>
</dbReference>